<evidence type="ECO:0000259" key="7">
    <source>
        <dbReference type="Pfam" id="PF25917"/>
    </source>
</evidence>
<dbReference type="InterPro" id="IPR058982">
    <property type="entry name" value="Beta-barrel_AprE"/>
</dbReference>
<dbReference type="Pfam" id="PF25917">
    <property type="entry name" value="BSH_RND"/>
    <property type="match status" value="1"/>
</dbReference>
<dbReference type="KEGG" id="bsen:DP114_25125"/>
<proteinExistence type="inferred from homology"/>
<dbReference type="PRINTS" id="PR01490">
    <property type="entry name" value="RTXTOXIND"/>
</dbReference>
<accession>A0A856MHA1</accession>
<evidence type="ECO:0000256" key="1">
    <source>
        <dbReference type="ARBA" id="ARBA00004167"/>
    </source>
</evidence>
<keyword evidence="5" id="KW-0472">Membrane</keyword>
<evidence type="ECO:0000256" key="4">
    <source>
        <dbReference type="ARBA" id="ARBA00022989"/>
    </source>
</evidence>
<dbReference type="Gene3D" id="2.40.50.100">
    <property type="match status" value="1"/>
</dbReference>
<keyword evidence="10" id="KW-1185">Reference proteome</keyword>
<evidence type="ECO:0000313" key="10">
    <source>
        <dbReference type="Proteomes" id="UP000503129"/>
    </source>
</evidence>
<protein>
    <submittedName>
        <fullName evidence="9">Hemolysin D</fullName>
    </submittedName>
</protein>
<keyword evidence="6" id="KW-0175">Coiled coil</keyword>
<keyword evidence="4" id="KW-1133">Transmembrane helix</keyword>
<comment type="subcellular location">
    <subcellularLocation>
        <location evidence="1">Membrane</location>
        <topology evidence="1">Single-pass membrane protein</topology>
    </subcellularLocation>
</comment>
<dbReference type="EMBL" id="CP030118">
    <property type="protein sequence ID" value="QDL10745.1"/>
    <property type="molecule type" value="Genomic_DNA"/>
</dbReference>
<evidence type="ECO:0000259" key="8">
    <source>
        <dbReference type="Pfam" id="PF26002"/>
    </source>
</evidence>
<evidence type="ECO:0000256" key="2">
    <source>
        <dbReference type="ARBA" id="ARBA00009477"/>
    </source>
</evidence>
<feature type="coiled-coil region" evidence="6">
    <location>
        <begin position="273"/>
        <end position="343"/>
    </location>
</feature>
<dbReference type="AlphaFoldDB" id="A0A856MHA1"/>
<evidence type="ECO:0000256" key="3">
    <source>
        <dbReference type="ARBA" id="ARBA00022692"/>
    </source>
</evidence>
<evidence type="ECO:0000313" key="9">
    <source>
        <dbReference type="EMBL" id="QDL10745.1"/>
    </source>
</evidence>
<evidence type="ECO:0000256" key="5">
    <source>
        <dbReference type="ARBA" id="ARBA00023136"/>
    </source>
</evidence>
<dbReference type="RefSeq" id="WP_169264625.1">
    <property type="nucleotide sequence ID" value="NZ_CAWOXK010000001.1"/>
</dbReference>
<dbReference type="GO" id="GO:0016020">
    <property type="term" value="C:membrane"/>
    <property type="evidence" value="ECO:0007669"/>
    <property type="project" value="UniProtKB-SubCell"/>
</dbReference>
<reference evidence="9 10" key="1">
    <citation type="submission" date="2018-06" db="EMBL/GenBank/DDBJ databases">
        <title>Comparative genomics of Brasilonema spp. strains.</title>
        <authorList>
            <person name="Alvarenga D.O."/>
            <person name="Fiore M.F."/>
            <person name="Varani A.M."/>
        </authorList>
    </citation>
    <scope>NUCLEOTIDE SEQUENCE [LARGE SCALE GENOMIC DNA]</scope>
    <source>
        <strain evidence="9 10">CENA114</strain>
    </source>
</reference>
<sequence>MSEYNGRNLQQATISTPRALPNEVKVPIKFPVDSSKFTPSVVLQQSPFWSRAVVWGLMAVTTSAVIWANVAKIEEAIPTQGKLEPQETVKEVQAPVNGVVKTVYVKDGQKVSRGDLLLRLDSTAAQAQLKSFKKIRTTLIQENQFYRTQINGQNAPSVNEQSITQLKLPPGLESLAKSRAALSAENRLYRLQLSGISQSINLTPEEQARLQFSQAELKSRIAADKLAIEQSEKQLGENQAQLSSAQDIRSVNQTILNNLESVVKEGAIARVQLLKQQQEVRTHQADVERLMEEQARLRFAIAQSKEKLQNTIVAAKKDLLTKIADNEKQIAQIDSELNKAILENEKKIAEIDSQISQSQVTLQYQEIRSSADGIVFDLQARFPGFVANSTQPVLKIVPNDGLMAKVFITNKDIGFVKEGMKVDVRIDSFPFSEFGDIKGELVSIGSDALPPDEIRKVYTFPAKIRLERQSLMMKNRELPLQSGMSVSANIKVRNRTVISIFTDLFAKEVDNMKSIR</sequence>
<dbReference type="InterPro" id="IPR058625">
    <property type="entry name" value="MdtA-like_BSH"/>
</dbReference>
<dbReference type="PANTHER" id="PTHR30386">
    <property type="entry name" value="MEMBRANE FUSION SUBUNIT OF EMRAB-TOLC MULTIDRUG EFFLUX PUMP"/>
    <property type="match status" value="1"/>
</dbReference>
<organism evidence="9 10">
    <name type="scientific">Brasilonema sennae CENA114</name>
    <dbReference type="NCBI Taxonomy" id="415709"/>
    <lineage>
        <taxon>Bacteria</taxon>
        <taxon>Bacillati</taxon>
        <taxon>Cyanobacteriota</taxon>
        <taxon>Cyanophyceae</taxon>
        <taxon>Nostocales</taxon>
        <taxon>Scytonemataceae</taxon>
        <taxon>Brasilonema</taxon>
        <taxon>Bromeliae group (in: Brasilonema)</taxon>
    </lineage>
</organism>
<feature type="domain" description="Multidrug resistance protein MdtA-like barrel-sandwich hybrid" evidence="7">
    <location>
        <begin position="91"/>
        <end position="199"/>
    </location>
</feature>
<gene>
    <name evidence="9" type="ORF">DP114_25125</name>
</gene>
<feature type="domain" description="AprE-like beta-barrel" evidence="8">
    <location>
        <begin position="402"/>
        <end position="492"/>
    </location>
</feature>
<keyword evidence="3" id="KW-0812">Transmembrane</keyword>
<dbReference type="SUPFAM" id="SSF111369">
    <property type="entry name" value="HlyD-like secretion proteins"/>
    <property type="match status" value="1"/>
</dbReference>
<name>A0A856MHA1_9CYAN</name>
<dbReference type="InterPro" id="IPR050739">
    <property type="entry name" value="MFP"/>
</dbReference>
<dbReference type="Proteomes" id="UP000503129">
    <property type="component" value="Chromosome"/>
</dbReference>
<dbReference type="Pfam" id="PF26002">
    <property type="entry name" value="Beta-barrel_AprE"/>
    <property type="match status" value="1"/>
</dbReference>
<evidence type="ECO:0000256" key="6">
    <source>
        <dbReference type="SAM" id="Coils"/>
    </source>
</evidence>
<dbReference type="Gene3D" id="2.40.30.170">
    <property type="match status" value="1"/>
</dbReference>
<dbReference type="PANTHER" id="PTHR30386:SF26">
    <property type="entry name" value="TRANSPORT PROTEIN COMB"/>
    <property type="match status" value="1"/>
</dbReference>
<comment type="similarity">
    <text evidence="2">Belongs to the membrane fusion protein (MFP) (TC 8.A.1) family.</text>
</comment>